<dbReference type="Gene3D" id="3.20.20.410">
    <property type="entry name" value="Protein of unknown function UPF0759"/>
    <property type="match status" value="1"/>
</dbReference>
<sequence length="323" mass="36628">MLVPAAVTVNQGISFAYLYLYSCMKFGAVPDALLSAIDFTLPPDPLFNQDTLLGNRVKVPKVFLGASTWGDASWVGTLYPPKTPAKNFRQLYPQYFNAAELNATHYNVYSPEVIAQWAAAAKDRDFKYCPKFPQSISHYSNFENTADLTHAFMESIEAFGPHLGPAFLQTSESFPLTSRHALFKYLATLPQQHTYFLEVRHPGWYESADAVATWMQVLRQLDIGAVITDTPGRRDIVHMHLPIPKFFLRFVCNQTHPLSFQRIDAWTDRLASWIDQGLEEAYIFLHPNSDGAVLELATYWIERLNRRCGLSLQAPVPKQSSLF</sequence>
<dbReference type="EMBL" id="FQUO01000025">
    <property type="protein sequence ID" value="SHG31553.1"/>
    <property type="molecule type" value="Genomic_DNA"/>
</dbReference>
<protein>
    <submittedName>
        <fullName evidence="1">Uncharacterized conserved protein YecE, DUF72 family</fullName>
    </submittedName>
</protein>
<dbReference type="Pfam" id="PF01904">
    <property type="entry name" value="DUF72"/>
    <property type="match status" value="1"/>
</dbReference>
<reference evidence="1 2" key="1">
    <citation type="submission" date="2016-11" db="EMBL/GenBank/DDBJ databases">
        <authorList>
            <person name="Jaros S."/>
            <person name="Januszkiewicz K."/>
            <person name="Wedrychowicz H."/>
        </authorList>
    </citation>
    <scope>NUCLEOTIDE SEQUENCE [LARGE SCALE GENOMIC DNA]</scope>
    <source>
        <strain evidence="1 2">DSM 26897</strain>
    </source>
</reference>
<dbReference type="PANTHER" id="PTHR30348:SF9">
    <property type="entry name" value="UPF0759 PROTEIN YECE"/>
    <property type="match status" value="1"/>
</dbReference>
<evidence type="ECO:0000313" key="1">
    <source>
        <dbReference type="EMBL" id="SHG31553.1"/>
    </source>
</evidence>
<dbReference type="STRING" id="1302690.BUE76_20430"/>
<organism evidence="1 2">
    <name type="scientific">Cnuella takakiae</name>
    <dbReference type="NCBI Taxonomy" id="1302690"/>
    <lineage>
        <taxon>Bacteria</taxon>
        <taxon>Pseudomonadati</taxon>
        <taxon>Bacteroidota</taxon>
        <taxon>Chitinophagia</taxon>
        <taxon>Chitinophagales</taxon>
        <taxon>Chitinophagaceae</taxon>
        <taxon>Cnuella</taxon>
    </lineage>
</organism>
<dbReference type="AlphaFoldDB" id="A0A1M5IUV5"/>
<keyword evidence="2" id="KW-1185">Reference proteome</keyword>
<dbReference type="PANTHER" id="PTHR30348">
    <property type="entry name" value="UNCHARACTERIZED PROTEIN YECE"/>
    <property type="match status" value="1"/>
</dbReference>
<gene>
    <name evidence="1" type="ORF">SAMN05444008_12549</name>
</gene>
<evidence type="ECO:0000313" key="2">
    <source>
        <dbReference type="Proteomes" id="UP000184368"/>
    </source>
</evidence>
<accession>A0A1M5IUV5</accession>
<dbReference type="Proteomes" id="UP000184368">
    <property type="component" value="Unassembled WGS sequence"/>
</dbReference>
<dbReference type="SUPFAM" id="SSF117396">
    <property type="entry name" value="TM1631-like"/>
    <property type="match status" value="1"/>
</dbReference>
<proteinExistence type="predicted"/>
<dbReference type="InterPro" id="IPR036520">
    <property type="entry name" value="UPF0759_sf"/>
</dbReference>
<dbReference type="InterPro" id="IPR002763">
    <property type="entry name" value="DUF72"/>
</dbReference>
<name>A0A1M5IUV5_9BACT</name>